<comment type="caution">
    <text evidence="1">The sequence shown here is derived from an EMBL/GenBank/DDBJ whole genome shotgun (WGS) entry which is preliminary data.</text>
</comment>
<dbReference type="EMBL" id="JAPESX010000020">
    <property type="protein sequence ID" value="KAJ8123988.1"/>
    <property type="molecule type" value="Genomic_DNA"/>
</dbReference>
<proteinExistence type="predicted"/>
<reference evidence="1" key="1">
    <citation type="submission" date="2022-11" db="EMBL/GenBank/DDBJ databases">
        <title>Genome Sequence of Nemania bipapillata.</title>
        <authorList>
            <person name="Buettner E."/>
        </authorList>
    </citation>
    <scope>NUCLEOTIDE SEQUENCE</scope>
    <source>
        <strain evidence="1">CP14</strain>
    </source>
</reference>
<sequence>MSTTPAYSPKCATCNDGKVGHNFTTHPTPAQLQANIPRCLLCAAIWHGIKLFPGGDEFLADSRPIHIRLGLWNNEMFRVRYGRTTKSWHLDPSFTLIKKEGSAASSDWALKTIPQMPIIHPQPLAPPTLSEVRKRIRYCKLHHHHNRVQRAYVPDRLVDLGPRGNQLDAVLLDDTSGVKAPYIALSHCWGGTIPYRTLRANKDELCQRIDYFELSENFQDAFTVARRLSYRYIWIDSFCIVQDDREDWLQQATKMADVYSGAELTISAARSSSFDEGFLSCRETDTEIAFPGRLPRGTKLYVRDGEALESVHQGINRQPSHHVPLFQRAWAFQERLLSQRILHFLKTEIVLECEESLWCECGEKDSYEDANYDKEVYRTSTWEELVEQYVSRSLTYPTDMLPAISAIARDYDMKGGYIAGLTQEKIFSNLLWQVKAPRDLSGELTTVPPPKRPDMYVAPSFSWASIIARVEWVKGSSNYQPVCSLENFATALENPLDPFGRVLDGHITLRGPVMEVKLRYTPNVYEGQLKGRFHPIGKPDEPKRDVWAVLDTLETPPLGAVLKLITLCEETNWYFRNNGLVLKPSSTKQGYERIGCYWEASKGFFKEAPIQSVTIV</sequence>
<protein>
    <submittedName>
        <fullName evidence="1">Uncharacterized protein</fullName>
    </submittedName>
</protein>
<name>A0ACC2J9Y2_9PEZI</name>
<gene>
    <name evidence="1" type="ORF">ONZ43_g185</name>
</gene>
<accession>A0ACC2J9Y2</accession>
<evidence type="ECO:0000313" key="1">
    <source>
        <dbReference type="EMBL" id="KAJ8123988.1"/>
    </source>
</evidence>
<dbReference type="Proteomes" id="UP001153334">
    <property type="component" value="Unassembled WGS sequence"/>
</dbReference>
<keyword evidence="2" id="KW-1185">Reference proteome</keyword>
<organism evidence="1 2">
    <name type="scientific">Nemania bipapillata</name>
    <dbReference type="NCBI Taxonomy" id="110536"/>
    <lineage>
        <taxon>Eukaryota</taxon>
        <taxon>Fungi</taxon>
        <taxon>Dikarya</taxon>
        <taxon>Ascomycota</taxon>
        <taxon>Pezizomycotina</taxon>
        <taxon>Sordariomycetes</taxon>
        <taxon>Xylariomycetidae</taxon>
        <taxon>Xylariales</taxon>
        <taxon>Xylariaceae</taxon>
        <taxon>Nemania</taxon>
    </lineage>
</organism>
<evidence type="ECO:0000313" key="2">
    <source>
        <dbReference type="Proteomes" id="UP001153334"/>
    </source>
</evidence>